<dbReference type="InterPro" id="IPR012340">
    <property type="entry name" value="NA-bd_OB-fold"/>
</dbReference>
<organism evidence="4">
    <name type="scientific">marine sediment metagenome</name>
    <dbReference type="NCBI Taxonomy" id="412755"/>
    <lineage>
        <taxon>unclassified sequences</taxon>
        <taxon>metagenomes</taxon>
        <taxon>ecological metagenomes</taxon>
    </lineage>
</organism>
<evidence type="ECO:0000256" key="3">
    <source>
        <dbReference type="SAM" id="MobiDB-lite"/>
    </source>
</evidence>
<reference evidence="4" key="1">
    <citation type="journal article" date="2014" name="Front. Microbiol.">
        <title>High frequency of phylogenetically diverse reductive dehalogenase-homologous genes in deep subseafloor sedimentary metagenomes.</title>
        <authorList>
            <person name="Kawai M."/>
            <person name="Futagami T."/>
            <person name="Toyoda A."/>
            <person name="Takaki Y."/>
            <person name="Nishi S."/>
            <person name="Hori S."/>
            <person name="Arai W."/>
            <person name="Tsubouchi T."/>
            <person name="Morono Y."/>
            <person name="Uchiyama I."/>
            <person name="Ito T."/>
            <person name="Fujiyama A."/>
            <person name="Inagaki F."/>
            <person name="Takami H."/>
        </authorList>
    </citation>
    <scope>NUCLEOTIDE SEQUENCE</scope>
    <source>
        <strain evidence="4">Expedition CK06-06</strain>
    </source>
</reference>
<dbReference type="GO" id="GO:0006351">
    <property type="term" value="P:DNA-templated transcription"/>
    <property type="evidence" value="ECO:0007669"/>
    <property type="project" value="InterPro"/>
</dbReference>
<feature type="region of interest" description="Disordered" evidence="3">
    <location>
        <begin position="116"/>
        <end position="163"/>
    </location>
</feature>
<dbReference type="Gene3D" id="2.40.50.140">
    <property type="entry name" value="Nucleic acid-binding proteins"/>
    <property type="match status" value="1"/>
</dbReference>
<evidence type="ECO:0008006" key="5">
    <source>
        <dbReference type="Google" id="ProtNLM"/>
    </source>
</evidence>
<dbReference type="EMBL" id="BART01012976">
    <property type="protein sequence ID" value="GAG87663.1"/>
    <property type="molecule type" value="Genomic_DNA"/>
</dbReference>
<dbReference type="AlphaFoldDB" id="X1BTZ2"/>
<keyword evidence="1" id="KW-0240">DNA-directed RNA polymerase</keyword>
<proteinExistence type="predicted"/>
<evidence type="ECO:0000313" key="4">
    <source>
        <dbReference type="EMBL" id="GAG87663.1"/>
    </source>
</evidence>
<dbReference type="GO" id="GO:0046983">
    <property type="term" value="F:protein dimerization activity"/>
    <property type="evidence" value="ECO:0007669"/>
    <property type="project" value="InterPro"/>
</dbReference>
<dbReference type="SUPFAM" id="SSF55257">
    <property type="entry name" value="RBP11-like subunits of RNA polymerase"/>
    <property type="match status" value="1"/>
</dbReference>
<sequence length="163" mass="18649">LLEESSVEFAGYNIAHPLLASPVVTMRTKSMHDVMRTTDIVRAKAINTHEIPTVLSVVGPELGVILAKCSRCGNYLTLTTNNNMFCLRCENRETREVANDYGQLFGLEARPDLAPRRRSYDRDDRYDRRGGGRYEGRSRGGDRRYGDRGRGGRDQRNDRRRRN</sequence>
<accession>X1BTZ2</accession>
<feature type="non-terminal residue" evidence="4">
    <location>
        <position position="1"/>
    </location>
</feature>
<comment type="caution">
    <text evidence="4">The sequence shown here is derived from an EMBL/GenBank/DDBJ whole genome shotgun (WGS) entry which is preliminary data.</text>
</comment>
<gene>
    <name evidence="4" type="ORF">S01H4_26797</name>
</gene>
<dbReference type="GO" id="GO:0000428">
    <property type="term" value="C:DNA-directed RNA polymerase complex"/>
    <property type="evidence" value="ECO:0007669"/>
    <property type="project" value="UniProtKB-KW"/>
</dbReference>
<evidence type="ECO:0000256" key="2">
    <source>
        <dbReference type="ARBA" id="ARBA00023163"/>
    </source>
</evidence>
<dbReference type="SUPFAM" id="SSF50249">
    <property type="entry name" value="Nucleic acid-binding proteins"/>
    <property type="match status" value="1"/>
</dbReference>
<evidence type="ECO:0000256" key="1">
    <source>
        <dbReference type="ARBA" id="ARBA00022478"/>
    </source>
</evidence>
<feature type="compositionally biased region" description="Basic and acidic residues" evidence="3">
    <location>
        <begin position="116"/>
        <end position="157"/>
    </location>
</feature>
<dbReference type="InterPro" id="IPR036603">
    <property type="entry name" value="RBP11-like"/>
</dbReference>
<keyword evidence="2" id="KW-0804">Transcription</keyword>
<protein>
    <recommendedName>
        <fullName evidence="5">DNA-directed RNA polymerase</fullName>
    </recommendedName>
</protein>
<name>X1BTZ2_9ZZZZ</name>